<feature type="compositionally biased region" description="Acidic residues" evidence="1">
    <location>
        <begin position="23"/>
        <end position="52"/>
    </location>
</feature>
<feature type="region of interest" description="Disordered" evidence="1">
    <location>
        <begin position="342"/>
        <end position="470"/>
    </location>
</feature>
<feature type="compositionally biased region" description="Basic and acidic residues" evidence="1">
    <location>
        <begin position="344"/>
        <end position="355"/>
    </location>
</feature>
<accession>A0A812Q776</accession>
<feature type="compositionally biased region" description="Basic and acidic residues" evidence="1">
    <location>
        <begin position="427"/>
        <end position="438"/>
    </location>
</feature>
<feature type="compositionally biased region" description="Basic and acidic residues" evidence="1">
    <location>
        <begin position="369"/>
        <end position="386"/>
    </location>
</feature>
<name>A0A812Q776_9DINO</name>
<feature type="region of interest" description="Disordered" evidence="1">
    <location>
        <begin position="17"/>
        <end position="112"/>
    </location>
</feature>
<evidence type="ECO:0000256" key="1">
    <source>
        <dbReference type="SAM" id="MobiDB-lite"/>
    </source>
</evidence>
<keyword evidence="3" id="KW-1185">Reference proteome</keyword>
<comment type="caution">
    <text evidence="2">The sequence shown here is derived from an EMBL/GenBank/DDBJ whole genome shotgun (WGS) entry which is preliminary data.</text>
</comment>
<evidence type="ECO:0000313" key="2">
    <source>
        <dbReference type="EMBL" id="CAE7388060.1"/>
    </source>
</evidence>
<dbReference type="AlphaFoldDB" id="A0A812Q776"/>
<feature type="non-terminal residue" evidence="2">
    <location>
        <position position="1"/>
    </location>
</feature>
<feature type="region of interest" description="Disordered" evidence="1">
    <location>
        <begin position="294"/>
        <end position="322"/>
    </location>
</feature>
<feature type="compositionally biased region" description="Basic and acidic residues" evidence="1">
    <location>
        <begin position="451"/>
        <end position="467"/>
    </location>
</feature>
<sequence>DGDLRQLKRELLLAWDPARLHELDDDAGNELRDDEDYDQLLDAEDGEEEGGEEPVAWAAPALEPENADEEQEEGGIEEEEPQEEENEEEETQEEAAVVEMGEDAGGDEAGGVCADVERKAGELEMVDDARGEADEAHEEEEGREEVLIVPETPAAAVGQPRSEPDGIIEIEATPSPKRLNAAAVARQDSCPKIDAPPPTRLQILTAMYAKLKTLDCITRSAIHVTHVHCSAEDMLRFTDMSYIRREQQARKDREAGVAISKDSKGILMDNVETQTYDADGTAEALTTNYMEIQDSDDEGLGAPEPLRPPPVEEQGQVELPPKARAEVKQILAEDASTKLQKYLGEAKDGEERTIATEDVSGSGTASSSIKDETGIKDSSSKEDKPKTKGKGKGKKAKNGKARSTGDEGAASSSAGRKPKTKGKGTGKKAEDGEDRSALDEEPSSGSKRKAQAHEEVASKRGKVKADRPPVPTYKHAELSVYWTRAGVGVKCKLGEDKGKQAKLLDDAEACVTPPLLEAMN</sequence>
<feature type="non-terminal residue" evidence="2">
    <location>
        <position position="520"/>
    </location>
</feature>
<feature type="compositionally biased region" description="Acidic residues" evidence="1">
    <location>
        <begin position="65"/>
        <end position="93"/>
    </location>
</feature>
<organism evidence="2 3">
    <name type="scientific">Symbiodinium necroappetens</name>
    <dbReference type="NCBI Taxonomy" id="1628268"/>
    <lineage>
        <taxon>Eukaryota</taxon>
        <taxon>Sar</taxon>
        <taxon>Alveolata</taxon>
        <taxon>Dinophyceae</taxon>
        <taxon>Suessiales</taxon>
        <taxon>Symbiodiniaceae</taxon>
        <taxon>Symbiodinium</taxon>
    </lineage>
</organism>
<feature type="compositionally biased region" description="Basic residues" evidence="1">
    <location>
        <begin position="416"/>
        <end position="426"/>
    </location>
</feature>
<protein>
    <submittedName>
        <fullName evidence="2">Uncharacterized protein</fullName>
    </submittedName>
</protein>
<dbReference type="EMBL" id="CAJNJA010016788">
    <property type="protein sequence ID" value="CAE7388060.1"/>
    <property type="molecule type" value="Genomic_DNA"/>
</dbReference>
<proteinExistence type="predicted"/>
<dbReference type="Proteomes" id="UP000601435">
    <property type="component" value="Unassembled WGS sequence"/>
</dbReference>
<evidence type="ECO:0000313" key="3">
    <source>
        <dbReference type="Proteomes" id="UP000601435"/>
    </source>
</evidence>
<gene>
    <name evidence="2" type="ORF">SNEC2469_LOCUS10536</name>
</gene>
<reference evidence="2" key="1">
    <citation type="submission" date="2021-02" db="EMBL/GenBank/DDBJ databases">
        <authorList>
            <person name="Dougan E. K."/>
            <person name="Rhodes N."/>
            <person name="Thang M."/>
            <person name="Chan C."/>
        </authorList>
    </citation>
    <scope>NUCLEOTIDE SEQUENCE</scope>
</reference>
<dbReference type="OrthoDB" id="480050at2759"/>
<feature type="compositionally biased region" description="Basic residues" evidence="1">
    <location>
        <begin position="387"/>
        <end position="400"/>
    </location>
</feature>
<feature type="compositionally biased region" description="Polar residues" evidence="1">
    <location>
        <begin position="359"/>
        <end position="368"/>
    </location>
</feature>